<dbReference type="PATRIC" id="fig|172044.3.peg.899"/>
<dbReference type="RefSeq" id="WP_058744837.1">
    <property type="nucleotide sequence ID" value="NZ_LDTF01000020.1"/>
</dbReference>
<sequence length="85" mass="9260">MFEVGRRYRITTADHDGTGYSSVTVAAWEAPLLKVERLGSYEIINTAAPQFVSGEPDDEAYRTAQTAAAKDIADSFSVKFLGRDG</sequence>
<dbReference type="Proteomes" id="UP000073923">
    <property type="component" value="Unassembled WGS sequence"/>
</dbReference>
<protein>
    <submittedName>
        <fullName evidence="1">Uncharacterized protein</fullName>
    </submittedName>
</protein>
<dbReference type="EMBL" id="LDTF01000020">
    <property type="protein sequence ID" value="KTT99891.1"/>
    <property type="molecule type" value="Genomic_DNA"/>
</dbReference>
<dbReference type="AlphaFoldDB" id="A0A147IVU8"/>
<organism evidence="1 2">
    <name type="scientific">Sphingomonas yabuuchiae</name>
    <dbReference type="NCBI Taxonomy" id="172044"/>
    <lineage>
        <taxon>Bacteria</taxon>
        <taxon>Pseudomonadati</taxon>
        <taxon>Pseudomonadota</taxon>
        <taxon>Alphaproteobacteria</taxon>
        <taxon>Sphingomonadales</taxon>
        <taxon>Sphingomonadaceae</taxon>
        <taxon>Sphingomonas</taxon>
    </lineage>
</organism>
<reference evidence="1 2" key="1">
    <citation type="journal article" date="2016" name="Front. Microbiol.">
        <title>Genomic Resource of Rice Seed Associated Bacteria.</title>
        <authorList>
            <person name="Midha S."/>
            <person name="Bansal K."/>
            <person name="Sharma S."/>
            <person name="Kumar N."/>
            <person name="Patil P.P."/>
            <person name="Chaudhry V."/>
            <person name="Patil P.B."/>
        </authorList>
    </citation>
    <scope>NUCLEOTIDE SEQUENCE [LARGE SCALE GENOMIC DNA]</scope>
    <source>
        <strain evidence="1 2">NS355</strain>
    </source>
</reference>
<evidence type="ECO:0000313" key="2">
    <source>
        <dbReference type="Proteomes" id="UP000073923"/>
    </source>
</evidence>
<comment type="caution">
    <text evidence="1">The sequence shown here is derived from an EMBL/GenBank/DDBJ whole genome shotgun (WGS) entry which is preliminary data.</text>
</comment>
<proteinExistence type="predicted"/>
<gene>
    <name evidence="1" type="ORF">NS355_05805</name>
</gene>
<dbReference type="OrthoDB" id="8450384at2"/>
<accession>A0A147IVU8</accession>
<name>A0A147IVU8_9SPHN</name>
<evidence type="ECO:0000313" key="1">
    <source>
        <dbReference type="EMBL" id="KTT99891.1"/>
    </source>
</evidence>